<name>A0A1X0R1V4_RHIZD</name>
<sequence>MALVLDLGLFTLLPCLAFFGIVRGHPIGGAELSGLDFLTTSEANRRGRDKRELLQACRGDGNRRRRTFGICGRSMRTAFLAVDVSCRGANKVHIILVVGRGRSKNNVYRAY</sequence>
<dbReference type="AlphaFoldDB" id="A0A1X0R1V4"/>
<evidence type="ECO:0000256" key="1">
    <source>
        <dbReference type="SAM" id="SignalP"/>
    </source>
</evidence>
<dbReference type="Proteomes" id="UP000242414">
    <property type="component" value="Unassembled WGS sequence"/>
</dbReference>
<evidence type="ECO:0000313" key="2">
    <source>
        <dbReference type="EMBL" id="ORE05974.1"/>
    </source>
</evidence>
<keyword evidence="1" id="KW-0732">Signal</keyword>
<organism evidence="2">
    <name type="scientific">Rhizopus microsporus var. microsporus</name>
    <dbReference type="NCBI Taxonomy" id="86635"/>
    <lineage>
        <taxon>Eukaryota</taxon>
        <taxon>Fungi</taxon>
        <taxon>Fungi incertae sedis</taxon>
        <taxon>Mucoromycota</taxon>
        <taxon>Mucoromycotina</taxon>
        <taxon>Mucoromycetes</taxon>
        <taxon>Mucorales</taxon>
        <taxon>Mucorineae</taxon>
        <taxon>Rhizopodaceae</taxon>
        <taxon>Rhizopus</taxon>
    </lineage>
</organism>
<proteinExistence type="predicted"/>
<feature type="signal peptide" evidence="1">
    <location>
        <begin position="1"/>
        <end position="24"/>
    </location>
</feature>
<accession>A0A1X0R1V4</accession>
<dbReference type="VEuPathDB" id="FungiDB:BCV72DRAFT_130849"/>
<feature type="chain" id="PRO_5013117710" description="Secreted protein" evidence="1">
    <location>
        <begin position="25"/>
        <end position="111"/>
    </location>
</feature>
<evidence type="ECO:0008006" key="3">
    <source>
        <dbReference type="Google" id="ProtNLM"/>
    </source>
</evidence>
<gene>
    <name evidence="2" type="ORF">BCV72DRAFT_130849</name>
</gene>
<dbReference type="EMBL" id="KV921932">
    <property type="protein sequence ID" value="ORE05974.1"/>
    <property type="molecule type" value="Genomic_DNA"/>
</dbReference>
<protein>
    <recommendedName>
        <fullName evidence="3">Secreted protein</fullName>
    </recommendedName>
</protein>
<reference evidence="2" key="1">
    <citation type="journal article" date="2016" name="Proc. Natl. Acad. Sci. U.S.A.">
        <title>Lipid metabolic changes in an early divergent fungus govern the establishment of a mutualistic symbiosis with endobacteria.</title>
        <authorList>
            <person name="Lastovetsky O.A."/>
            <person name="Gaspar M.L."/>
            <person name="Mondo S.J."/>
            <person name="LaButti K.M."/>
            <person name="Sandor L."/>
            <person name="Grigoriev I.V."/>
            <person name="Henry S.A."/>
            <person name="Pawlowska T.E."/>
        </authorList>
    </citation>
    <scope>NUCLEOTIDE SEQUENCE [LARGE SCALE GENOMIC DNA]</scope>
    <source>
        <strain evidence="2">ATCC 52814</strain>
    </source>
</reference>